<evidence type="ECO:0000256" key="2">
    <source>
        <dbReference type="SAM" id="Phobius"/>
    </source>
</evidence>
<reference evidence="4" key="2">
    <citation type="journal article" date="2021" name="PeerJ">
        <title>Extensive microbial diversity within the chicken gut microbiome revealed by metagenomics and culture.</title>
        <authorList>
            <person name="Gilroy R."/>
            <person name="Ravi A."/>
            <person name="Getino M."/>
            <person name="Pursley I."/>
            <person name="Horton D.L."/>
            <person name="Alikhan N.F."/>
            <person name="Baker D."/>
            <person name="Gharbi K."/>
            <person name="Hall N."/>
            <person name="Watson M."/>
            <person name="Adriaenssens E.M."/>
            <person name="Foster-Nyarko E."/>
            <person name="Jarju S."/>
            <person name="Secka A."/>
            <person name="Antonio M."/>
            <person name="Oren A."/>
            <person name="Chaudhuri R.R."/>
            <person name="La Ragione R."/>
            <person name="Hildebrand F."/>
            <person name="Pallen M.J."/>
        </authorList>
    </citation>
    <scope>NUCLEOTIDE SEQUENCE</scope>
    <source>
        <strain evidence="4">ChiHjej12B11-29160</strain>
    </source>
</reference>
<feature type="domain" description="DZANK-type" evidence="3">
    <location>
        <begin position="3"/>
        <end position="56"/>
    </location>
</feature>
<dbReference type="AlphaFoldDB" id="A0A9D1HXA9"/>
<feature type="region of interest" description="Disordered" evidence="1">
    <location>
        <begin position="166"/>
        <end position="189"/>
    </location>
</feature>
<gene>
    <name evidence="4" type="ORF">IAD17_02310</name>
</gene>
<evidence type="ECO:0000259" key="3">
    <source>
        <dbReference type="Pfam" id="PF12773"/>
    </source>
</evidence>
<proteinExistence type="predicted"/>
<dbReference type="Proteomes" id="UP000824078">
    <property type="component" value="Unassembled WGS sequence"/>
</dbReference>
<keyword evidence="2" id="KW-0812">Transmembrane</keyword>
<keyword evidence="2" id="KW-1133">Transmembrane helix</keyword>
<feature type="compositionally biased region" description="Acidic residues" evidence="1">
    <location>
        <begin position="178"/>
        <end position="188"/>
    </location>
</feature>
<accession>A0A9D1HXA9</accession>
<feature type="transmembrane region" description="Helical" evidence="2">
    <location>
        <begin position="123"/>
        <end position="145"/>
    </location>
</feature>
<protein>
    <submittedName>
        <fullName evidence="4">Zinc ribbon domain-containing protein</fullName>
    </submittedName>
</protein>
<dbReference type="EMBL" id="DVMQ01000007">
    <property type="protein sequence ID" value="HIU23742.1"/>
    <property type="molecule type" value="Genomic_DNA"/>
</dbReference>
<comment type="caution">
    <text evidence="4">The sequence shown here is derived from an EMBL/GenBank/DDBJ whole genome shotgun (WGS) entry which is preliminary data.</text>
</comment>
<evidence type="ECO:0000313" key="5">
    <source>
        <dbReference type="Proteomes" id="UP000824078"/>
    </source>
</evidence>
<sequence>MICPYCGTNVSDDASVCPACHGELGATTVLPKIEGNYCSACGSLLPEGAATCPVCGMPVVNEEASSTNTSKDSGRQLHIPEVDVADEEDEQALEETHSMPRIESAIPAESEPDYGRLPHTKTVLVCALASLVLIGGLALILTHPWNPQAYSSRATEARDTSTAGFPGVVERLSGQDSSDQEDQEETLTGDEATYQQLSEDYKELADLAERIDKAEDGFEEAAFGGDQEAFDNASSECEELSYDVSNLISDIQSVDVTSGTYAEDVEHLVTLGNWLRNRVDALNSAWNSAEASSDPAANRDEIMAPLVGSQNASGENTYKGLFNQNYEAWEPQAPDESN</sequence>
<reference evidence="4" key="1">
    <citation type="submission" date="2020-10" db="EMBL/GenBank/DDBJ databases">
        <authorList>
            <person name="Gilroy R."/>
        </authorList>
    </citation>
    <scope>NUCLEOTIDE SEQUENCE</scope>
    <source>
        <strain evidence="4">ChiHjej12B11-29160</strain>
    </source>
</reference>
<keyword evidence="2" id="KW-0472">Membrane</keyword>
<name>A0A9D1HXA9_9ACTN</name>
<evidence type="ECO:0000256" key="1">
    <source>
        <dbReference type="SAM" id="MobiDB-lite"/>
    </source>
</evidence>
<dbReference type="Pfam" id="PF12773">
    <property type="entry name" value="DZR"/>
    <property type="match status" value="1"/>
</dbReference>
<evidence type="ECO:0000313" key="4">
    <source>
        <dbReference type="EMBL" id="HIU23742.1"/>
    </source>
</evidence>
<dbReference type="InterPro" id="IPR025874">
    <property type="entry name" value="DZR"/>
</dbReference>
<organism evidence="4 5">
    <name type="scientific">Candidatus Coprovicinus avistercoris</name>
    <dbReference type="NCBI Taxonomy" id="2840754"/>
    <lineage>
        <taxon>Bacteria</taxon>
        <taxon>Bacillati</taxon>
        <taxon>Actinomycetota</taxon>
        <taxon>Coriobacteriia</taxon>
        <taxon>Coriobacteriales</taxon>
        <taxon>Coriobacteriaceae</taxon>
        <taxon>Coriobacteriaceae incertae sedis</taxon>
        <taxon>Candidatus Coprovicinus</taxon>
    </lineage>
</organism>